<name>A0A430FHQ8_9BIFI</name>
<dbReference type="AlphaFoldDB" id="A0A430FHQ8"/>
<accession>A0A430FHQ8</accession>
<protein>
    <submittedName>
        <fullName evidence="2">Uncharacterized protein</fullName>
    </submittedName>
</protein>
<sequence length="60" mass="6318">MFKNGSPNTPSTTCDALPSRSAVHAEKHSQNEKPGVSHTAGTRQKPFTSDGAGVLRATRP</sequence>
<evidence type="ECO:0000313" key="3">
    <source>
        <dbReference type="Proteomes" id="UP000288607"/>
    </source>
</evidence>
<organism evidence="2 3">
    <name type="scientific">Bifidobacterium callimiconis</name>
    <dbReference type="NCBI Taxonomy" id="2306973"/>
    <lineage>
        <taxon>Bacteria</taxon>
        <taxon>Bacillati</taxon>
        <taxon>Actinomycetota</taxon>
        <taxon>Actinomycetes</taxon>
        <taxon>Bifidobacteriales</taxon>
        <taxon>Bifidobacteriaceae</taxon>
        <taxon>Bifidobacterium</taxon>
    </lineage>
</organism>
<feature type="compositionally biased region" description="Polar residues" evidence="1">
    <location>
        <begin position="1"/>
        <end position="14"/>
    </location>
</feature>
<gene>
    <name evidence="2" type="ORF">D2E23_0151</name>
</gene>
<keyword evidence="3" id="KW-1185">Reference proteome</keyword>
<evidence type="ECO:0000313" key="2">
    <source>
        <dbReference type="EMBL" id="RSX52423.1"/>
    </source>
</evidence>
<evidence type="ECO:0000256" key="1">
    <source>
        <dbReference type="SAM" id="MobiDB-lite"/>
    </source>
</evidence>
<dbReference type="Proteomes" id="UP000288607">
    <property type="component" value="Unassembled WGS sequence"/>
</dbReference>
<feature type="region of interest" description="Disordered" evidence="1">
    <location>
        <begin position="1"/>
        <end position="60"/>
    </location>
</feature>
<dbReference type="EMBL" id="QXGJ01000001">
    <property type="protein sequence ID" value="RSX52423.1"/>
    <property type="molecule type" value="Genomic_DNA"/>
</dbReference>
<reference evidence="2 3" key="1">
    <citation type="submission" date="2018-09" db="EMBL/GenBank/DDBJ databases">
        <title>Characterization of the phylogenetic diversity of five novel species belonging to the genus Bifidobacterium.</title>
        <authorList>
            <person name="Lugli G.A."/>
            <person name="Duranti S."/>
            <person name="Milani C."/>
        </authorList>
    </citation>
    <scope>NUCLEOTIDE SEQUENCE [LARGE SCALE GENOMIC DNA]</scope>
    <source>
        <strain evidence="2 3">2028B</strain>
    </source>
</reference>
<comment type="caution">
    <text evidence="2">The sequence shown here is derived from an EMBL/GenBank/DDBJ whole genome shotgun (WGS) entry which is preliminary data.</text>
</comment>
<proteinExistence type="predicted"/>